<reference evidence="3" key="1">
    <citation type="journal article" date="2019" name="Int. J. Syst. Evol. Microbiol.">
        <title>The Global Catalogue of Microorganisms (GCM) 10K type strain sequencing project: providing services to taxonomists for standard genome sequencing and annotation.</title>
        <authorList>
            <consortium name="The Broad Institute Genomics Platform"/>
            <consortium name="The Broad Institute Genome Sequencing Center for Infectious Disease"/>
            <person name="Wu L."/>
            <person name="Ma J."/>
        </authorList>
    </citation>
    <scope>NUCLEOTIDE SEQUENCE [LARGE SCALE GENOMIC DNA]</scope>
    <source>
        <strain evidence="3">JCM 18200</strain>
    </source>
</reference>
<organism evidence="2 3">
    <name type="scientific">Olivibacter ginsenosidimutans</name>
    <dbReference type="NCBI Taxonomy" id="1176537"/>
    <lineage>
        <taxon>Bacteria</taxon>
        <taxon>Pseudomonadati</taxon>
        <taxon>Bacteroidota</taxon>
        <taxon>Sphingobacteriia</taxon>
        <taxon>Sphingobacteriales</taxon>
        <taxon>Sphingobacteriaceae</taxon>
        <taxon>Olivibacter</taxon>
    </lineage>
</organism>
<evidence type="ECO:0000313" key="2">
    <source>
        <dbReference type="EMBL" id="GAA4784177.1"/>
    </source>
</evidence>
<comment type="caution">
    <text evidence="2">The sequence shown here is derived from an EMBL/GenBank/DDBJ whole genome shotgun (WGS) entry which is preliminary data.</text>
</comment>
<gene>
    <name evidence="2" type="ORF">GCM10023231_09810</name>
</gene>
<dbReference type="Proteomes" id="UP001501411">
    <property type="component" value="Unassembled WGS sequence"/>
</dbReference>
<dbReference type="EMBL" id="BAABIQ010000005">
    <property type="protein sequence ID" value="GAA4784177.1"/>
    <property type="molecule type" value="Genomic_DNA"/>
</dbReference>
<accession>A0ABP9APP1</accession>
<evidence type="ECO:0000259" key="1">
    <source>
        <dbReference type="Pfam" id="PF18922"/>
    </source>
</evidence>
<keyword evidence="3" id="KW-1185">Reference proteome</keyword>
<dbReference type="RefSeq" id="WP_345230605.1">
    <property type="nucleotide sequence ID" value="NZ_BAABIQ010000005.1"/>
</dbReference>
<proteinExistence type="predicted"/>
<evidence type="ECO:0000313" key="3">
    <source>
        <dbReference type="Proteomes" id="UP001501411"/>
    </source>
</evidence>
<protein>
    <recommendedName>
        <fullName evidence="1">DUF5672 domain-containing protein</fullName>
    </recommendedName>
</protein>
<sequence length="234" mass="27935">MKIAIVIPVYKELADLDERYAFWQCVEVLHRYPVILAVPQSLNTTYYEALTEKPILVQRFENAYFKNIKGYSRLLTSKHFYQAFQQYDYILLYQLDAWVFRDDLTQWAEKGYDYIGAPWLEAPPIVSRKKPIINLSKRLVNKVGNGGLSLRKISSHKKWSFWASWMFKLLPKNEDMIWTLFVPFKKPTSGEALHFAFERNPSQAFELIHHQLPFGCHAWQKYQPDFWRKYIKKI</sequence>
<name>A0ABP9APP1_9SPHI</name>
<feature type="domain" description="DUF5672" evidence="1">
    <location>
        <begin position="56"/>
        <end position="217"/>
    </location>
</feature>
<dbReference type="InterPro" id="IPR043729">
    <property type="entry name" value="DUF5672"/>
</dbReference>
<dbReference type="Pfam" id="PF18922">
    <property type="entry name" value="DUF5672"/>
    <property type="match status" value="1"/>
</dbReference>